<evidence type="ECO:0000256" key="1">
    <source>
        <dbReference type="SAM" id="MobiDB-lite"/>
    </source>
</evidence>
<proteinExistence type="predicted"/>
<feature type="region of interest" description="Disordered" evidence="1">
    <location>
        <begin position="75"/>
        <end position="142"/>
    </location>
</feature>
<reference evidence="2" key="2">
    <citation type="submission" date="2025-08" db="UniProtKB">
        <authorList>
            <consortium name="Ensembl"/>
        </authorList>
    </citation>
    <scope>IDENTIFICATION</scope>
</reference>
<name>A0A8C5DAM6_GOUWI</name>
<reference evidence="2" key="1">
    <citation type="submission" date="2020-06" db="EMBL/GenBank/DDBJ databases">
        <authorList>
            <consortium name="Wellcome Sanger Institute Data Sharing"/>
        </authorList>
    </citation>
    <scope>NUCLEOTIDE SEQUENCE [LARGE SCALE GENOMIC DNA]</scope>
</reference>
<protein>
    <submittedName>
        <fullName evidence="2">Uncharacterized protein</fullName>
    </submittedName>
</protein>
<accession>A0A8C5DAM6</accession>
<reference evidence="2" key="3">
    <citation type="submission" date="2025-09" db="UniProtKB">
        <authorList>
            <consortium name="Ensembl"/>
        </authorList>
    </citation>
    <scope>IDENTIFICATION</scope>
</reference>
<dbReference type="Proteomes" id="UP000694680">
    <property type="component" value="Chromosome 7"/>
</dbReference>
<evidence type="ECO:0000313" key="2">
    <source>
        <dbReference type="Ensembl" id="ENSGWIP00000000515.1"/>
    </source>
</evidence>
<dbReference type="Ensembl" id="ENSGWIT00000000573.1">
    <property type="protein sequence ID" value="ENSGWIP00000000515.1"/>
    <property type="gene ID" value="ENSGWIG00000000354.1"/>
</dbReference>
<feature type="compositionally biased region" description="Low complexity" evidence="1">
    <location>
        <begin position="75"/>
        <end position="89"/>
    </location>
</feature>
<sequence>MQQEDFSHTGPERVVPVSAPGVKGIAKGKLSIEIERALRLEAPSLSKMSHNARESMGALGLGLKQLFQHQRIRLAQSPGQGSAAAAAGGTMRRGTSLQSRRSKGSGSGSAERDPHVRGSPQAAHRRHTHDPQQHTSRRRRSSSCFNSVYVIDITHFRTRGGD</sequence>
<organism evidence="2 3">
    <name type="scientific">Gouania willdenowi</name>
    <name type="common">Blunt-snouted clingfish</name>
    <name type="synonym">Lepadogaster willdenowi</name>
    <dbReference type="NCBI Taxonomy" id="441366"/>
    <lineage>
        <taxon>Eukaryota</taxon>
        <taxon>Metazoa</taxon>
        <taxon>Chordata</taxon>
        <taxon>Craniata</taxon>
        <taxon>Vertebrata</taxon>
        <taxon>Euteleostomi</taxon>
        <taxon>Actinopterygii</taxon>
        <taxon>Neopterygii</taxon>
        <taxon>Teleostei</taxon>
        <taxon>Neoteleostei</taxon>
        <taxon>Acanthomorphata</taxon>
        <taxon>Ovalentaria</taxon>
        <taxon>Blenniimorphae</taxon>
        <taxon>Blenniiformes</taxon>
        <taxon>Gobiesocoidei</taxon>
        <taxon>Gobiesocidae</taxon>
        <taxon>Gobiesocinae</taxon>
        <taxon>Gouania</taxon>
    </lineage>
</organism>
<evidence type="ECO:0000313" key="3">
    <source>
        <dbReference type="Proteomes" id="UP000694680"/>
    </source>
</evidence>
<keyword evidence="3" id="KW-1185">Reference proteome</keyword>
<dbReference type="AlphaFoldDB" id="A0A8C5DAM6"/>